<dbReference type="CDD" id="cd24008">
    <property type="entry name" value="ASKHA_NBD_GLK"/>
    <property type="match status" value="1"/>
</dbReference>
<comment type="catalytic activity">
    <reaction evidence="3">
        <text>D-glucose + ATP = D-glucose 6-phosphate + ADP + H(+)</text>
        <dbReference type="Rhea" id="RHEA:17825"/>
        <dbReference type="ChEBI" id="CHEBI:4167"/>
        <dbReference type="ChEBI" id="CHEBI:15378"/>
        <dbReference type="ChEBI" id="CHEBI:30616"/>
        <dbReference type="ChEBI" id="CHEBI:61548"/>
        <dbReference type="ChEBI" id="CHEBI:456216"/>
        <dbReference type="EC" id="2.7.1.2"/>
    </reaction>
</comment>
<evidence type="ECO:0000313" key="5">
    <source>
        <dbReference type="EMBL" id="SDZ96101.1"/>
    </source>
</evidence>
<dbReference type="GO" id="GO:0005524">
    <property type="term" value="F:ATP binding"/>
    <property type="evidence" value="ECO:0007669"/>
    <property type="project" value="UniProtKB-UniRule"/>
</dbReference>
<evidence type="ECO:0000256" key="2">
    <source>
        <dbReference type="ARBA" id="ARBA00022777"/>
    </source>
</evidence>
<dbReference type="EMBL" id="FNQO01000001">
    <property type="protein sequence ID" value="SDZ96101.1"/>
    <property type="molecule type" value="Genomic_DNA"/>
</dbReference>
<dbReference type="InterPro" id="IPR043129">
    <property type="entry name" value="ATPase_NBD"/>
</dbReference>
<dbReference type="NCBIfam" id="NF009073">
    <property type="entry name" value="PRK12408.1"/>
    <property type="match status" value="1"/>
</dbReference>
<dbReference type="NCBIfam" id="TIGR00749">
    <property type="entry name" value="glk"/>
    <property type="match status" value="1"/>
</dbReference>
<gene>
    <name evidence="3" type="primary">glk</name>
    <name evidence="5" type="ORF">SAMN05216562_1425</name>
</gene>
<keyword evidence="2 3" id="KW-0418">Kinase</keyword>
<dbReference type="EC" id="2.7.1.2" evidence="3"/>
<keyword evidence="3" id="KW-0547">Nucleotide-binding</keyword>
<dbReference type="GO" id="GO:0005536">
    <property type="term" value="F:D-glucose binding"/>
    <property type="evidence" value="ECO:0007669"/>
    <property type="project" value="InterPro"/>
</dbReference>
<reference evidence="6" key="1">
    <citation type="submission" date="2016-10" db="EMBL/GenBank/DDBJ databases">
        <authorList>
            <person name="Varghese N."/>
            <person name="Submissions S."/>
        </authorList>
    </citation>
    <scope>NUCLEOTIDE SEQUENCE [LARGE SCALE GENOMIC DNA]</scope>
    <source>
        <strain evidence="6">CGMCC 1.10657</strain>
    </source>
</reference>
<dbReference type="HAMAP" id="MF_00524">
    <property type="entry name" value="Glucokinase"/>
    <property type="match status" value="1"/>
</dbReference>
<proteinExistence type="inferred from homology"/>
<dbReference type="Gene3D" id="3.30.420.40">
    <property type="match status" value="1"/>
</dbReference>
<keyword evidence="6" id="KW-1185">Reference proteome</keyword>
<sequence length="335" mass="35002">MMTRSEAQEWQLVADIGGTNARFGLASAGTNASVEVDEIRTFECANYPTIEAALTAYLDSVPAECRQGVQEACIAIAGPTENDLVTVTNLSWRFSKAQVGKQLGYRRFEVINDFAALALSCAQLDSQNLTRVDRLGAVGGTWDTTAPRAVIGPGTGLGVCGLFKAGSGWRALPGEGGHAGIAPVTDEEFGLFQFLGRSRSHLSAEELLSGQGLQNIYQGLAALRGLQGAAENPAAITAAALSGDCALARDAVFTFCNLLGSFCGDVALTLGARGGVYLGGGILPRIGSLLGESDFEQRLRSKGVMSGYLEHLPVFLVSHPFPALSGAAAFLRLNG</sequence>
<dbReference type="Proteomes" id="UP000198658">
    <property type="component" value="Unassembled WGS sequence"/>
</dbReference>
<keyword evidence="1 3" id="KW-0808">Transferase</keyword>
<dbReference type="Gene3D" id="3.40.367.20">
    <property type="match status" value="1"/>
</dbReference>
<keyword evidence="3" id="KW-0324">Glycolysis</keyword>
<evidence type="ECO:0000256" key="3">
    <source>
        <dbReference type="HAMAP-Rule" id="MF_00524"/>
    </source>
</evidence>
<dbReference type="GO" id="GO:0005829">
    <property type="term" value="C:cytosol"/>
    <property type="evidence" value="ECO:0007669"/>
    <property type="project" value="TreeGrafter"/>
</dbReference>
<dbReference type="STRING" id="658218.SAMN05216562_1425"/>
<dbReference type="PANTHER" id="PTHR47690">
    <property type="entry name" value="GLUCOKINASE"/>
    <property type="match status" value="1"/>
</dbReference>
<protein>
    <recommendedName>
        <fullName evidence="3">Glucokinase</fullName>
        <ecNumber evidence="3">2.7.1.2</ecNumber>
    </recommendedName>
    <alternativeName>
        <fullName evidence="3">Glucose kinase</fullName>
    </alternativeName>
</protein>
<dbReference type="GO" id="GO:0004340">
    <property type="term" value="F:glucokinase activity"/>
    <property type="evidence" value="ECO:0007669"/>
    <property type="project" value="UniProtKB-UniRule"/>
</dbReference>
<dbReference type="AlphaFoldDB" id="A0A1H3XAY2"/>
<name>A0A1H3XAY2_9GAMM</name>
<dbReference type="InterPro" id="IPR003836">
    <property type="entry name" value="Glucokinase"/>
</dbReference>
<accession>A0A1H3XAY2</accession>
<feature type="binding site" evidence="3">
    <location>
        <begin position="14"/>
        <end position="19"/>
    </location>
    <ligand>
        <name>ATP</name>
        <dbReference type="ChEBI" id="CHEBI:30616"/>
    </ligand>
</feature>
<evidence type="ECO:0000256" key="4">
    <source>
        <dbReference type="RuleBase" id="RU004046"/>
    </source>
</evidence>
<dbReference type="GO" id="GO:0006096">
    <property type="term" value="P:glycolytic process"/>
    <property type="evidence" value="ECO:0007669"/>
    <property type="project" value="UniProtKB-UniRule"/>
</dbReference>
<evidence type="ECO:0000313" key="6">
    <source>
        <dbReference type="Proteomes" id="UP000198658"/>
    </source>
</evidence>
<dbReference type="Pfam" id="PF02685">
    <property type="entry name" value="Glucokinase"/>
    <property type="match status" value="1"/>
</dbReference>
<dbReference type="SUPFAM" id="SSF53067">
    <property type="entry name" value="Actin-like ATPase domain"/>
    <property type="match status" value="1"/>
</dbReference>
<evidence type="ECO:0000256" key="1">
    <source>
        <dbReference type="ARBA" id="ARBA00022679"/>
    </source>
</evidence>
<keyword evidence="3" id="KW-0963">Cytoplasm</keyword>
<dbReference type="PANTHER" id="PTHR47690:SF1">
    <property type="entry name" value="GLUCOKINASE"/>
    <property type="match status" value="1"/>
</dbReference>
<dbReference type="InterPro" id="IPR050201">
    <property type="entry name" value="Bacterial_glucokinase"/>
</dbReference>
<keyword evidence="3" id="KW-0067">ATP-binding</keyword>
<organism evidence="5 6">
    <name type="scientific">Microbulbifer marinus</name>
    <dbReference type="NCBI Taxonomy" id="658218"/>
    <lineage>
        <taxon>Bacteria</taxon>
        <taxon>Pseudomonadati</taxon>
        <taxon>Pseudomonadota</taxon>
        <taxon>Gammaproteobacteria</taxon>
        <taxon>Cellvibrionales</taxon>
        <taxon>Microbulbiferaceae</taxon>
        <taxon>Microbulbifer</taxon>
    </lineage>
</organism>
<comment type="similarity">
    <text evidence="3 4">Belongs to the bacterial glucokinase family.</text>
</comment>
<comment type="subcellular location">
    <subcellularLocation>
        <location evidence="3">Cytoplasm</location>
    </subcellularLocation>
</comment>